<evidence type="ECO:0000256" key="9">
    <source>
        <dbReference type="ARBA" id="ARBA00023224"/>
    </source>
</evidence>
<dbReference type="InterPro" id="IPR004117">
    <property type="entry name" value="7tm6_olfct_rcpt"/>
</dbReference>
<keyword evidence="6 10" id="KW-1133">Transmembrane helix</keyword>
<proteinExistence type="inferred from homology"/>
<feature type="transmembrane region" description="Helical" evidence="10">
    <location>
        <begin position="304"/>
        <end position="323"/>
    </location>
</feature>
<comment type="subcellular location">
    <subcellularLocation>
        <location evidence="1 10">Cell membrane</location>
        <topology evidence="1 10">Multi-pass membrane protein</topology>
    </subcellularLocation>
</comment>
<dbReference type="GO" id="GO:0005549">
    <property type="term" value="F:odorant binding"/>
    <property type="evidence" value="ECO:0007669"/>
    <property type="project" value="InterPro"/>
</dbReference>
<reference evidence="11" key="1">
    <citation type="submission" date="2025-08" db="UniProtKB">
        <authorList>
            <consortium name="RefSeq"/>
        </authorList>
    </citation>
    <scope>IDENTIFICATION</scope>
</reference>
<keyword evidence="2" id="KW-1003">Cell membrane</keyword>
<dbReference type="GO" id="GO:0004984">
    <property type="term" value="F:olfactory receptor activity"/>
    <property type="evidence" value="ECO:0007669"/>
    <property type="project" value="InterPro"/>
</dbReference>
<evidence type="ECO:0000256" key="2">
    <source>
        <dbReference type="ARBA" id="ARBA00022475"/>
    </source>
</evidence>
<keyword evidence="7 10" id="KW-0472">Membrane</keyword>
<dbReference type="PANTHER" id="PTHR21137">
    <property type="entry name" value="ODORANT RECEPTOR"/>
    <property type="match status" value="1"/>
</dbReference>
<feature type="transmembrane region" description="Helical" evidence="10">
    <location>
        <begin position="193"/>
        <end position="214"/>
    </location>
</feature>
<feature type="transmembrane region" description="Helical" evidence="10">
    <location>
        <begin position="372"/>
        <end position="394"/>
    </location>
</feature>
<keyword evidence="8 10" id="KW-0675">Receptor</keyword>
<evidence type="ECO:0000256" key="1">
    <source>
        <dbReference type="ARBA" id="ARBA00004651"/>
    </source>
</evidence>
<accession>A0AAJ6ZJA2</accession>
<organism evidence="11">
    <name type="scientific">Papilio xuthus</name>
    <name type="common">Asian swallowtail butterfly</name>
    <dbReference type="NCBI Taxonomy" id="66420"/>
    <lineage>
        <taxon>Eukaryota</taxon>
        <taxon>Metazoa</taxon>
        <taxon>Ecdysozoa</taxon>
        <taxon>Arthropoda</taxon>
        <taxon>Hexapoda</taxon>
        <taxon>Insecta</taxon>
        <taxon>Pterygota</taxon>
        <taxon>Neoptera</taxon>
        <taxon>Endopterygota</taxon>
        <taxon>Lepidoptera</taxon>
        <taxon>Glossata</taxon>
        <taxon>Ditrysia</taxon>
        <taxon>Papilionoidea</taxon>
        <taxon>Papilionidae</taxon>
        <taxon>Papilioninae</taxon>
        <taxon>Papilio</taxon>
    </lineage>
</organism>
<feature type="transmembrane region" description="Helical" evidence="10">
    <location>
        <begin position="14"/>
        <end position="33"/>
    </location>
</feature>
<evidence type="ECO:0000256" key="4">
    <source>
        <dbReference type="ARBA" id="ARBA00022692"/>
    </source>
</evidence>
<comment type="similarity">
    <text evidence="10">Belongs to the insect chemoreceptor superfamily. Heteromeric odorant receptor channel (TC 1.A.69) family.</text>
</comment>
<evidence type="ECO:0000256" key="8">
    <source>
        <dbReference type="ARBA" id="ARBA00023170"/>
    </source>
</evidence>
<keyword evidence="4 10" id="KW-0812">Transmembrane</keyword>
<dbReference type="PANTHER" id="PTHR21137:SF35">
    <property type="entry name" value="ODORANT RECEPTOR 19A-RELATED"/>
    <property type="match status" value="1"/>
</dbReference>
<dbReference type="RefSeq" id="XP_013173705.1">
    <property type="nucleotide sequence ID" value="XM_013318251.1"/>
</dbReference>
<gene>
    <name evidence="11" type="primary">LOC106122312</name>
</gene>
<sequence length="398" mass="46294">MLENNLKEYHPQKYYLKIICHVLYCFGLGNFWYEKTKRNNIHKTTYVLWVIIANSFIFLMILNEFLAYIRKDLNIKEKGDLILFSFAHPSIVAKIMVFYIKRKEIKDTLQILLEGNKFCNLTTLEKSSMKRARYYCTSLLINIFVILVSATIEGIQNYLQEGVPIRTEVTYLPYRESSGITVNIFRFLVQFHWWYLMAIMYSIDSLSLCSLVILSYKFKEVRHHFNSCRIEMIKLSKSKQDSMDELFEENFIVGIKLHQDALRCARKIQMSLGKLYTVQVAESITMLVICLLKVTIAVRDIASLVKNFMFISCVILLNGTYMMSGGDVTHEASLISDSVFHCGWEYGRMSKGLRSLVVVTVQQSQVPIRMTAFGVLCLSYNSFITVLRLSYSFFAVMY</sequence>
<keyword evidence="5 10" id="KW-0552">Olfaction</keyword>
<evidence type="ECO:0000256" key="5">
    <source>
        <dbReference type="ARBA" id="ARBA00022725"/>
    </source>
</evidence>
<feature type="transmembrane region" description="Helical" evidence="10">
    <location>
        <begin position="45"/>
        <end position="69"/>
    </location>
</feature>
<dbReference type="GO" id="GO:0007165">
    <property type="term" value="P:signal transduction"/>
    <property type="evidence" value="ECO:0007669"/>
    <property type="project" value="UniProtKB-KW"/>
</dbReference>
<dbReference type="GeneID" id="106122312"/>
<dbReference type="AlphaFoldDB" id="A0AAJ6ZJA2"/>
<evidence type="ECO:0000256" key="6">
    <source>
        <dbReference type="ARBA" id="ARBA00022989"/>
    </source>
</evidence>
<evidence type="ECO:0000256" key="7">
    <source>
        <dbReference type="ARBA" id="ARBA00023136"/>
    </source>
</evidence>
<name>A0AAJ6ZJA2_PAPXU</name>
<evidence type="ECO:0000256" key="10">
    <source>
        <dbReference type="RuleBase" id="RU351113"/>
    </source>
</evidence>
<evidence type="ECO:0000256" key="3">
    <source>
        <dbReference type="ARBA" id="ARBA00022606"/>
    </source>
</evidence>
<dbReference type="Pfam" id="PF02949">
    <property type="entry name" value="7tm_6"/>
    <property type="match status" value="1"/>
</dbReference>
<dbReference type="CTD" id="100302575"/>
<keyword evidence="3 10" id="KW-0716">Sensory transduction</keyword>
<feature type="transmembrane region" description="Helical" evidence="10">
    <location>
        <begin position="134"/>
        <end position="152"/>
    </location>
</feature>
<feature type="transmembrane region" description="Helical" evidence="10">
    <location>
        <begin position="81"/>
        <end position="100"/>
    </location>
</feature>
<dbReference type="GO" id="GO:0005886">
    <property type="term" value="C:plasma membrane"/>
    <property type="evidence" value="ECO:0007669"/>
    <property type="project" value="UniProtKB-SubCell"/>
</dbReference>
<protein>
    <recommendedName>
        <fullName evidence="10">Odorant receptor</fullName>
    </recommendedName>
</protein>
<evidence type="ECO:0000313" key="11">
    <source>
        <dbReference type="RefSeq" id="XP_013173705.1"/>
    </source>
</evidence>
<dbReference type="Proteomes" id="UP000694872">
    <property type="component" value="Unplaced"/>
</dbReference>
<keyword evidence="9 10" id="KW-0807">Transducer</keyword>
<dbReference type="KEGG" id="pxu:106122312"/>